<feature type="region of interest" description="Disordered" evidence="1">
    <location>
        <begin position="248"/>
        <end position="275"/>
    </location>
</feature>
<dbReference type="STRING" id="930992.A0A0D0ATJ6"/>
<proteinExistence type="predicted"/>
<dbReference type="OrthoDB" id="2652955at2759"/>
<dbReference type="HOGENOM" id="CLU_1001347_0_0_1"/>
<keyword evidence="3" id="KW-1185">Reference proteome</keyword>
<dbReference type="AlphaFoldDB" id="A0A0D0ATJ6"/>
<sequence>MSAVQLTGIAIFEHVRQSGKGLTFLFDAQFFPATNGPLVVLLKYFNRNGELSFTDGSRFFVEANVTKMIDSVDPHYTEDIPEESRLTTKEFDMVGDIVWLCPAPKVNPPSRLPIFRVAGVAFNTHASTASFKIHPEQYVSLVKEAAGSTTTASIPAVKVTACPVLATIPDSPRYKFSKKPLPTNGRYIFMSGFLTKVERNNEEHAVRFCIDVETIAFLGNSLIAPRAASRTPAKNCSTTKKLKYTFDDTDEENNTSTPLKRKLSVASDASLTQTE</sequence>
<dbReference type="InParanoid" id="A0A0D0ATJ6"/>
<organism evidence="2 3">
    <name type="scientific">Suillus luteus UH-Slu-Lm8-n1</name>
    <dbReference type="NCBI Taxonomy" id="930992"/>
    <lineage>
        <taxon>Eukaryota</taxon>
        <taxon>Fungi</taxon>
        <taxon>Dikarya</taxon>
        <taxon>Basidiomycota</taxon>
        <taxon>Agaricomycotina</taxon>
        <taxon>Agaricomycetes</taxon>
        <taxon>Agaricomycetidae</taxon>
        <taxon>Boletales</taxon>
        <taxon>Suillineae</taxon>
        <taxon>Suillaceae</taxon>
        <taxon>Suillus</taxon>
    </lineage>
</organism>
<reference evidence="3" key="2">
    <citation type="submission" date="2015-01" db="EMBL/GenBank/DDBJ databases">
        <title>Evolutionary Origins and Diversification of the Mycorrhizal Mutualists.</title>
        <authorList>
            <consortium name="DOE Joint Genome Institute"/>
            <consortium name="Mycorrhizal Genomics Consortium"/>
            <person name="Kohler A."/>
            <person name="Kuo A."/>
            <person name="Nagy L.G."/>
            <person name="Floudas D."/>
            <person name="Copeland A."/>
            <person name="Barry K.W."/>
            <person name="Cichocki N."/>
            <person name="Veneault-Fourrey C."/>
            <person name="LaButti K."/>
            <person name="Lindquist E.A."/>
            <person name="Lipzen A."/>
            <person name="Lundell T."/>
            <person name="Morin E."/>
            <person name="Murat C."/>
            <person name="Riley R."/>
            <person name="Ohm R."/>
            <person name="Sun H."/>
            <person name="Tunlid A."/>
            <person name="Henrissat B."/>
            <person name="Grigoriev I.V."/>
            <person name="Hibbett D.S."/>
            <person name="Martin F."/>
        </authorList>
    </citation>
    <scope>NUCLEOTIDE SEQUENCE [LARGE SCALE GENOMIC DNA]</scope>
    <source>
        <strain evidence="3">UH-Slu-Lm8-n1</strain>
    </source>
</reference>
<dbReference type="Proteomes" id="UP000054485">
    <property type="component" value="Unassembled WGS sequence"/>
</dbReference>
<protein>
    <submittedName>
        <fullName evidence="2">Uncharacterized protein</fullName>
    </submittedName>
</protein>
<dbReference type="EMBL" id="KN835441">
    <property type="protein sequence ID" value="KIK37582.1"/>
    <property type="molecule type" value="Genomic_DNA"/>
</dbReference>
<evidence type="ECO:0000313" key="3">
    <source>
        <dbReference type="Proteomes" id="UP000054485"/>
    </source>
</evidence>
<gene>
    <name evidence="2" type="ORF">CY34DRAFT_15601</name>
</gene>
<evidence type="ECO:0000256" key="1">
    <source>
        <dbReference type="SAM" id="MobiDB-lite"/>
    </source>
</evidence>
<accession>A0A0D0ATJ6</accession>
<reference evidence="2 3" key="1">
    <citation type="submission" date="2014-04" db="EMBL/GenBank/DDBJ databases">
        <authorList>
            <consortium name="DOE Joint Genome Institute"/>
            <person name="Kuo A."/>
            <person name="Ruytinx J."/>
            <person name="Rineau F."/>
            <person name="Colpaert J."/>
            <person name="Kohler A."/>
            <person name="Nagy L.G."/>
            <person name="Floudas D."/>
            <person name="Copeland A."/>
            <person name="Barry K.W."/>
            <person name="Cichocki N."/>
            <person name="Veneault-Fourrey C."/>
            <person name="LaButti K."/>
            <person name="Lindquist E.A."/>
            <person name="Lipzen A."/>
            <person name="Lundell T."/>
            <person name="Morin E."/>
            <person name="Murat C."/>
            <person name="Sun H."/>
            <person name="Tunlid A."/>
            <person name="Henrissat B."/>
            <person name="Grigoriev I.V."/>
            <person name="Hibbett D.S."/>
            <person name="Martin F."/>
            <person name="Nordberg H.P."/>
            <person name="Cantor M.N."/>
            <person name="Hua S.X."/>
        </authorList>
    </citation>
    <scope>NUCLEOTIDE SEQUENCE [LARGE SCALE GENOMIC DNA]</scope>
    <source>
        <strain evidence="2 3">UH-Slu-Lm8-n1</strain>
    </source>
</reference>
<evidence type="ECO:0000313" key="2">
    <source>
        <dbReference type="EMBL" id="KIK37582.1"/>
    </source>
</evidence>
<name>A0A0D0ATJ6_9AGAM</name>